<keyword evidence="3" id="KW-1133">Transmembrane helix</keyword>
<feature type="transmembrane region" description="Helical" evidence="3">
    <location>
        <begin position="173"/>
        <end position="195"/>
    </location>
</feature>
<evidence type="ECO:0000313" key="5">
    <source>
        <dbReference type="Proteomes" id="UP001320831"/>
    </source>
</evidence>
<comment type="similarity">
    <text evidence="2">Belongs to the CDP-alcohol phosphatidyltransferase class-I family.</text>
</comment>
<dbReference type="InterPro" id="IPR043130">
    <property type="entry name" value="CDP-OH_PTrfase_TM_dom"/>
</dbReference>
<accession>A0ABT2LJB8</accession>
<dbReference type="Proteomes" id="UP001320831">
    <property type="component" value="Unassembled WGS sequence"/>
</dbReference>
<dbReference type="Gene3D" id="1.20.120.1760">
    <property type="match status" value="1"/>
</dbReference>
<feature type="transmembrane region" description="Helical" evidence="3">
    <location>
        <begin position="109"/>
        <end position="132"/>
    </location>
</feature>
<feature type="transmembrane region" description="Helical" evidence="3">
    <location>
        <begin position="12"/>
        <end position="31"/>
    </location>
</feature>
<feature type="transmembrane region" description="Helical" evidence="3">
    <location>
        <begin position="80"/>
        <end position="103"/>
    </location>
</feature>
<evidence type="ECO:0000256" key="1">
    <source>
        <dbReference type="ARBA" id="ARBA00022679"/>
    </source>
</evidence>
<proteinExistence type="inferred from homology"/>
<dbReference type="InterPro" id="IPR048254">
    <property type="entry name" value="CDP_ALCOHOL_P_TRANSF_CS"/>
</dbReference>
<dbReference type="InterPro" id="IPR000462">
    <property type="entry name" value="CDP-OH_P_trans"/>
</dbReference>
<organism evidence="4 5">
    <name type="scientific">Chelativorans salis</name>
    <dbReference type="NCBI Taxonomy" id="2978478"/>
    <lineage>
        <taxon>Bacteria</taxon>
        <taxon>Pseudomonadati</taxon>
        <taxon>Pseudomonadota</taxon>
        <taxon>Alphaproteobacteria</taxon>
        <taxon>Hyphomicrobiales</taxon>
        <taxon>Phyllobacteriaceae</taxon>
        <taxon>Chelativorans</taxon>
    </lineage>
</organism>
<gene>
    <name evidence="4" type="ORF">N5A92_04670</name>
</gene>
<keyword evidence="3" id="KW-0472">Membrane</keyword>
<protein>
    <submittedName>
        <fullName evidence="4">CDP-alcohol phosphatidyltransferase family protein</fullName>
    </submittedName>
</protein>
<reference evidence="4 5" key="1">
    <citation type="submission" date="2022-09" db="EMBL/GenBank/DDBJ databases">
        <title>Chelativorans salina sp. nov., a novel slightly halophilic bacterium isolated from a saline lake sediment enrichment.</title>
        <authorList>
            <person name="Gao L."/>
            <person name="Fang B.-Z."/>
            <person name="Li W.-J."/>
        </authorList>
    </citation>
    <scope>NUCLEOTIDE SEQUENCE [LARGE SCALE GENOMIC DNA]</scope>
    <source>
        <strain evidence="4 5">EGI FJ00035</strain>
    </source>
</reference>
<feature type="transmembrane region" description="Helical" evidence="3">
    <location>
        <begin position="148"/>
        <end position="167"/>
    </location>
</feature>
<dbReference type="Pfam" id="PF01066">
    <property type="entry name" value="CDP-OH_P_transf"/>
    <property type="match status" value="1"/>
</dbReference>
<keyword evidence="1 2" id="KW-0808">Transferase</keyword>
<feature type="transmembrane region" description="Helical" evidence="3">
    <location>
        <begin position="37"/>
        <end position="60"/>
    </location>
</feature>
<evidence type="ECO:0000256" key="3">
    <source>
        <dbReference type="SAM" id="Phobius"/>
    </source>
</evidence>
<name>A0ABT2LJB8_9HYPH</name>
<keyword evidence="3" id="KW-0812">Transmembrane</keyword>
<keyword evidence="5" id="KW-1185">Reference proteome</keyword>
<evidence type="ECO:0000256" key="2">
    <source>
        <dbReference type="RuleBase" id="RU003750"/>
    </source>
</evidence>
<evidence type="ECO:0000313" key="4">
    <source>
        <dbReference type="EMBL" id="MCT7374326.1"/>
    </source>
</evidence>
<comment type="caution">
    <text evidence="4">The sequence shown here is derived from an EMBL/GenBank/DDBJ whole genome shotgun (WGS) entry which is preliminary data.</text>
</comment>
<dbReference type="EMBL" id="JAOCZP010000001">
    <property type="protein sequence ID" value="MCT7374326.1"/>
    <property type="molecule type" value="Genomic_DNA"/>
</dbReference>
<dbReference type="RefSeq" id="WP_260900705.1">
    <property type="nucleotide sequence ID" value="NZ_JAOCZP010000001.1"/>
</dbReference>
<sequence>MIDGWARRRLEPVLAMLAVRLAAVGVSANAVTVSSLFAGLGAAAAIASGHFWTALALIVLSRLGDGLDGAVARIRGSTDFGGYIDIVFDFAYYGVIPLGFVLYDPGANGMAGAFLLFAFYVNGASFLAYAVLAEKRRMKTLERGEKSFFFTTGLAEAGETLIAFALACLYPGWFPLIAYVFAAVTLYTAAARVVLAGKVFR</sequence>
<dbReference type="PROSITE" id="PS00379">
    <property type="entry name" value="CDP_ALCOHOL_P_TRANSF"/>
    <property type="match status" value="1"/>
</dbReference>